<dbReference type="EMBL" id="BAAANS010000002">
    <property type="protein sequence ID" value="GAA2084663.1"/>
    <property type="molecule type" value="Genomic_DNA"/>
</dbReference>
<reference evidence="1 2" key="1">
    <citation type="journal article" date="2019" name="Int. J. Syst. Evol. Microbiol.">
        <title>The Global Catalogue of Microorganisms (GCM) 10K type strain sequencing project: providing services to taxonomists for standard genome sequencing and annotation.</title>
        <authorList>
            <consortium name="The Broad Institute Genomics Platform"/>
            <consortium name="The Broad Institute Genome Sequencing Center for Infectious Disease"/>
            <person name="Wu L."/>
            <person name="Ma J."/>
        </authorList>
    </citation>
    <scope>NUCLEOTIDE SEQUENCE [LARGE SCALE GENOMIC DNA]</scope>
    <source>
        <strain evidence="1 2">JCM 14559</strain>
    </source>
</reference>
<protein>
    <submittedName>
        <fullName evidence="1">Uncharacterized protein</fullName>
    </submittedName>
</protein>
<organism evidence="1 2">
    <name type="scientific">Kitasatospora saccharophila</name>
    <dbReference type="NCBI Taxonomy" id="407973"/>
    <lineage>
        <taxon>Bacteria</taxon>
        <taxon>Bacillati</taxon>
        <taxon>Actinomycetota</taxon>
        <taxon>Actinomycetes</taxon>
        <taxon>Kitasatosporales</taxon>
        <taxon>Streptomycetaceae</taxon>
        <taxon>Kitasatospora</taxon>
    </lineage>
</organism>
<dbReference type="RefSeq" id="WP_344549907.1">
    <property type="nucleotide sequence ID" value="NZ_BAAANS010000002.1"/>
</dbReference>
<gene>
    <name evidence="1" type="ORF">GCM10009759_03900</name>
</gene>
<accession>A0ABN2W6Z0</accession>
<comment type="caution">
    <text evidence="1">The sequence shown here is derived from an EMBL/GenBank/DDBJ whole genome shotgun (WGS) entry which is preliminary data.</text>
</comment>
<evidence type="ECO:0000313" key="2">
    <source>
        <dbReference type="Proteomes" id="UP001500897"/>
    </source>
</evidence>
<keyword evidence="2" id="KW-1185">Reference proteome</keyword>
<proteinExistence type="predicted"/>
<sequence>MPIAVPPSGLAALTARAEQGTLRTEDRDPAYEPGAVVPTGRWAPLTPAAVRHLAAAPGTPANLLTQLVSLPPAFDLDQSLATPTGATLLPAVADGPVHFLGTVTSPPGQATTTLNHLVGRQLGVHLDNFDRLPYPRRHLSRRRLCVNLGPGPRYLLLGHHDAQHITRAVHPDDHTTRCPHTDDLRQYVAAGGDPTCIRLRLEPGDAYLAPTELLPHDGSTADLDQPSTAAFWLGTFLADAFPALG</sequence>
<dbReference type="Proteomes" id="UP001500897">
    <property type="component" value="Unassembled WGS sequence"/>
</dbReference>
<evidence type="ECO:0000313" key="1">
    <source>
        <dbReference type="EMBL" id="GAA2084663.1"/>
    </source>
</evidence>
<name>A0ABN2W6Z0_9ACTN</name>